<dbReference type="InterPro" id="IPR005467">
    <property type="entry name" value="His_kinase_dom"/>
</dbReference>
<dbReference type="Gene3D" id="1.10.287.130">
    <property type="match status" value="1"/>
</dbReference>
<dbReference type="SUPFAM" id="SSF47384">
    <property type="entry name" value="Homodimeric domain of signal transducing histidine kinase"/>
    <property type="match status" value="1"/>
</dbReference>
<name>A0ABR7J7Z2_9FLAO</name>
<keyword evidence="5 8" id="KW-0418">Kinase</keyword>
<comment type="catalytic activity">
    <reaction evidence="1">
        <text>ATP + protein L-histidine = ADP + protein N-phospho-L-histidine.</text>
        <dbReference type="EC" id="2.7.13.3"/>
    </reaction>
</comment>
<evidence type="ECO:0000256" key="6">
    <source>
        <dbReference type="SAM" id="Coils"/>
    </source>
</evidence>
<dbReference type="EMBL" id="JACRUJ010000003">
    <property type="protein sequence ID" value="MBC5841617.1"/>
    <property type="molecule type" value="Genomic_DNA"/>
</dbReference>
<keyword evidence="9" id="KW-1185">Reference proteome</keyword>
<dbReference type="CDD" id="cd00082">
    <property type="entry name" value="HisKA"/>
    <property type="match status" value="1"/>
</dbReference>
<evidence type="ECO:0000256" key="4">
    <source>
        <dbReference type="ARBA" id="ARBA00022679"/>
    </source>
</evidence>
<protein>
    <recommendedName>
        <fullName evidence="2">histidine kinase</fullName>
        <ecNumber evidence="2">2.7.13.3</ecNumber>
    </recommendedName>
</protein>
<evidence type="ECO:0000256" key="1">
    <source>
        <dbReference type="ARBA" id="ARBA00000085"/>
    </source>
</evidence>
<dbReference type="InterPro" id="IPR050351">
    <property type="entry name" value="BphY/WalK/GraS-like"/>
</dbReference>
<dbReference type="PANTHER" id="PTHR42878">
    <property type="entry name" value="TWO-COMPONENT HISTIDINE KINASE"/>
    <property type="match status" value="1"/>
</dbReference>
<dbReference type="SUPFAM" id="SSF55874">
    <property type="entry name" value="ATPase domain of HSP90 chaperone/DNA topoisomerase II/histidine kinase"/>
    <property type="match status" value="1"/>
</dbReference>
<keyword evidence="4" id="KW-0808">Transferase</keyword>
<dbReference type="InterPro" id="IPR004358">
    <property type="entry name" value="Sig_transdc_His_kin-like_C"/>
</dbReference>
<dbReference type="InterPro" id="IPR003594">
    <property type="entry name" value="HATPase_dom"/>
</dbReference>
<keyword evidence="3" id="KW-0597">Phosphoprotein</keyword>
<dbReference type="PROSITE" id="PS50109">
    <property type="entry name" value="HIS_KIN"/>
    <property type="match status" value="1"/>
</dbReference>
<dbReference type="InterPro" id="IPR003661">
    <property type="entry name" value="HisK_dim/P_dom"/>
</dbReference>
<feature type="domain" description="Histidine kinase" evidence="7">
    <location>
        <begin position="277"/>
        <end position="504"/>
    </location>
</feature>
<dbReference type="InterPro" id="IPR036890">
    <property type="entry name" value="HATPase_C_sf"/>
</dbReference>
<dbReference type="Gene3D" id="3.30.565.10">
    <property type="entry name" value="Histidine kinase-like ATPase, C-terminal domain"/>
    <property type="match status" value="1"/>
</dbReference>
<dbReference type="PANTHER" id="PTHR42878:SF15">
    <property type="entry name" value="BACTERIOPHYTOCHROME"/>
    <property type="match status" value="1"/>
</dbReference>
<dbReference type="InterPro" id="IPR036097">
    <property type="entry name" value="HisK_dim/P_sf"/>
</dbReference>
<dbReference type="EC" id="2.7.13.3" evidence="2"/>
<evidence type="ECO:0000256" key="5">
    <source>
        <dbReference type="ARBA" id="ARBA00022777"/>
    </source>
</evidence>
<evidence type="ECO:0000259" key="7">
    <source>
        <dbReference type="PROSITE" id="PS50109"/>
    </source>
</evidence>
<gene>
    <name evidence="8" type="ORF">H8R23_09375</name>
</gene>
<organism evidence="8 9">
    <name type="scientific">Flavobacterium kayseriense</name>
    <dbReference type="NCBI Taxonomy" id="2764714"/>
    <lineage>
        <taxon>Bacteria</taxon>
        <taxon>Pseudomonadati</taxon>
        <taxon>Bacteroidota</taxon>
        <taxon>Flavobacteriia</taxon>
        <taxon>Flavobacteriales</taxon>
        <taxon>Flavobacteriaceae</taxon>
        <taxon>Flavobacterium</taxon>
    </lineage>
</organism>
<dbReference type="Proteomes" id="UP000629963">
    <property type="component" value="Unassembled WGS sequence"/>
</dbReference>
<accession>A0ABR7J7Z2</accession>
<evidence type="ECO:0000256" key="3">
    <source>
        <dbReference type="ARBA" id="ARBA00022553"/>
    </source>
</evidence>
<evidence type="ECO:0000256" key="2">
    <source>
        <dbReference type="ARBA" id="ARBA00012438"/>
    </source>
</evidence>
<dbReference type="SMART" id="SM00387">
    <property type="entry name" value="HATPase_c"/>
    <property type="match status" value="1"/>
</dbReference>
<proteinExistence type="predicted"/>
<evidence type="ECO:0000313" key="9">
    <source>
        <dbReference type="Proteomes" id="UP000629963"/>
    </source>
</evidence>
<dbReference type="RefSeq" id="WP_187010197.1">
    <property type="nucleotide sequence ID" value="NZ_JACRUI010000003.1"/>
</dbReference>
<keyword evidence="6" id="KW-0175">Coiled coil</keyword>
<comment type="caution">
    <text evidence="8">The sequence shown here is derived from an EMBL/GenBank/DDBJ whole genome shotgun (WGS) entry which is preliminary data.</text>
</comment>
<evidence type="ECO:0000313" key="8">
    <source>
        <dbReference type="EMBL" id="MBC5841617.1"/>
    </source>
</evidence>
<dbReference type="PRINTS" id="PR00344">
    <property type="entry name" value="BCTRLSENSOR"/>
</dbReference>
<reference evidence="8 9" key="1">
    <citation type="submission" date="2020-08" db="EMBL/GenBank/DDBJ databases">
        <title>Description of novel Flavobacterium F-380 isolate.</title>
        <authorList>
            <person name="Saticioglu I.B."/>
            <person name="Duman M."/>
            <person name="Altun S."/>
        </authorList>
    </citation>
    <scope>NUCLEOTIDE SEQUENCE [LARGE SCALE GENOMIC DNA]</scope>
    <source>
        <strain evidence="8 9">F-380</strain>
    </source>
</reference>
<feature type="coiled-coil region" evidence="6">
    <location>
        <begin position="35"/>
        <end position="99"/>
    </location>
</feature>
<sequence length="506" mass="58413">MNKKVISENSKIALEIEDNQNIAAKLIIASEKLALQIIETEKREAQLIIANKELERSNKELAFQNSEKEKRAAELVIANKELTYQNQEKEKRAEELVIANNELAYQNQEKEKRAEELVIANNELAYQNQEKEKRAEELVIANNELAYQNQEKVKRAEELVIANIELTYQNQEKVNRAEELVVANKELTYQNQEKVNRAEELVVAIKELTYQNQEKEKRAEELVVANNELAYQNQEKEKRAEELAIANTELAFQNIEKEKRARELLIANKEIESFSYISSHDLQEPLRKIQTFSGRIFVEEYDNLSAMGKYYVERTQLSALHMQTLIDDLLAYSRTKTTQRKFVSSNLNKIVKEALKMLKEEIQEKKAKIEIQDLGEANVIPFQFKQLLQNLISNSLKYSVPEVQPHIVIKSNFVKYNQSTSTDFALKCDHCHISVSDNGIGFDAKFSEKIFEIFQRLHHKNVYKGTGIGLTIARKIVENHNGIIRATSAVNKGAQFDIYIPTVQIH</sequence>
<dbReference type="GO" id="GO:0016301">
    <property type="term" value="F:kinase activity"/>
    <property type="evidence" value="ECO:0007669"/>
    <property type="project" value="UniProtKB-KW"/>
</dbReference>
<dbReference type="Pfam" id="PF02518">
    <property type="entry name" value="HATPase_c"/>
    <property type="match status" value="1"/>
</dbReference>
<feature type="coiled-coil region" evidence="6">
    <location>
        <begin position="198"/>
        <end position="251"/>
    </location>
</feature>